<dbReference type="Pfam" id="PF00072">
    <property type="entry name" value="Response_reg"/>
    <property type="match status" value="1"/>
</dbReference>
<keyword evidence="1 3" id="KW-0238">DNA-binding</keyword>
<dbReference type="Gene3D" id="3.40.50.2300">
    <property type="match status" value="1"/>
</dbReference>
<dbReference type="InterPro" id="IPR039420">
    <property type="entry name" value="WalR-like"/>
</dbReference>
<organism evidence="6 7">
    <name type="scientific">Fervidobacterium changbaicum</name>
    <dbReference type="NCBI Taxonomy" id="310769"/>
    <lineage>
        <taxon>Bacteria</taxon>
        <taxon>Thermotogati</taxon>
        <taxon>Thermotogota</taxon>
        <taxon>Thermotogae</taxon>
        <taxon>Thermotogales</taxon>
        <taxon>Fervidobacteriaceae</taxon>
        <taxon>Fervidobacterium</taxon>
    </lineage>
</organism>
<keyword evidence="7" id="KW-1185">Reference proteome</keyword>
<evidence type="ECO:0000256" key="1">
    <source>
        <dbReference type="ARBA" id="ARBA00023125"/>
    </source>
</evidence>
<dbReference type="RefSeq" id="WP_090221685.1">
    <property type="nucleotide sequence ID" value="NZ_CP026721.1"/>
</dbReference>
<evidence type="ECO:0000259" key="5">
    <source>
        <dbReference type="PROSITE" id="PS51755"/>
    </source>
</evidence>
<dbReference type="Pfam" id="PF00486">
    <property type="entry name" value="Trans_reg_C"/>
    <property type="match status" value="1"/>
</dbReference>
<evidence type="ECO:0000313" key="7">
    <source>
        <dbReference type="Proteomes" id="UP000288947"/>
    </source>
</evidence>
<dbReference type="PANTHER" id="PTHR48111:SF2">
    <property type="entry name" value="RESPONSE REGULATOR SAER"/>
    <property type="match status" value="1"/>
</dbReference>
<feature type="modified residue" description="4-aspartylphosphate" evidence="2">
    <location>
        <position position="54"/>
    </location>
</feature>
<evidence type="ECO:0000259" key="4">
    <source>
        <dbReference type="PROSITE" id="PS50110"/>
    </source>
</evidence>
<dbReference type="Proteomes" id="UP000288947">
    <property type="component" value="Chromosome"/>
</dbReference>
<dbReference type="InterPro" id="IPR001789">
    <property type="entry name" value="Sig_transdc_resp-reg_receiver"/>
</dbReference>
<evidence type="ECO:0000256" key="2">
    <source>
        <dbReference type="PROSITE-ProRule" id="PRU00169"/>
    </source>
</evidence>
<dbReference type="InterPro" id="IPR011006">
    <property type="entry name" value="CheY-like_superfamily"/>
</dbReference>
<dbReference type="SMART" id="SM00862">
    <property type="entry name" value="Trans_reg_C"/>
    <property type="match status" value="1"/>
</dbReference>
<proteinExistence type="predicted"/>
<feature type="domain" description="Response regulatory" evidence="4">
    <location>
        <begin position="5"/>
        <end position="118"/>
    </location>
</feature>
<dbReference type="SMART" id="SM00448">
    <property type="entry name" value="REC"/>
    <property type="match status" value="1"/>
</dbReference>
<dbReference type="PANTHER" id="PTHR48111">
    <property type="entry name" value="REGULATOR OF RPOS"/>
    <property type="match status" value="1"/>
</dbReference>
<dbReference type="PROSITE" id="PS51755">
    <property type="entry name" value="OMPR_PHOB"/>
    <property type="match status" value="1"/>
</dbReference>
<dbReference type="InterPro" id="IPR001867">
    <property type="entry name" value="OmpR/PhoB-type_DNA-bd"/>
</dbReference>
<dbReference type="Gene3D" id="1.10.10.10">
    <property type="entry name" value="Winged helix-like DNA-binding domain superfamily/Winged helix DNA-binding domain"/>
    <property type="match status" value="1"/>
</dbReference>
<dbReference type="SUPFAM" id="SSF52172">
    <property type="entry name" value="CheY-like"/>
    <property type="match status" value="1"/>
</dbReference>
<reference evidence="6 7" key="1">
    <citation type="submission" date="2018-01" db="EMBL/GenBank/DDBJ databases">
        <title>The whole genome sequencing and assembly of Fervidobacterium changbaicum CBS-1 strain.</title>
        <authorList>
            <person name="Kim J.-Y."/>
            <person name="Park M.-K."/>
            <person name="Yi H."/>
            <person name="Bahn Y.-S."/>
            <person name="Kim J.F."/>
            <person name="Lee D.-W."/>
        </authorList>
    </citation>
    <scope>NUCLEOTIDE SEQUENCE [LARGE SCALE GENOMIC DNA]</scope>
    <source>
        <strain evidence="6 7">CBS-1</strain>
    </source>
</reference>
<dbReference type="PROSITE" id="PS50110">
    <property type="entry name" value="RESPONSE_REGULATORY"/>
    <property type="match status" value="1"/>
</dbReference>
<feature type="DNA-binding region" description="OmpR/PhoB-type" evidence="3">
    <location>
        <begin position="129"/>
        <end position="228"/>
    </location>
</feature>
<dbReference type="GO" id="GO:0003677">
    <property type="term" value="F:DNA binding"/>
    <property type="evidence" value="ECO:0007669"/>
    <property type="project" value="UniProtKB-KW"/>
</dbReference>
<gene>
    <name evidence="6" type="ORF">CBS1_06180</name>
</gene>
<dbReference type="CDD" id="cd00383">
    <property type="entry name" value="trans_reg_C"/>
    <property type="match status" value="1"/>
</dbReference>
<protein>
    <submittedName>
        <fullName evidence="6">DNA-binding response regulator</fullName>
    </submittedName>
</protein>
<dbReference type="InterPro" id="IPR036388">
    <property type="entry name" value="WH-like_DNA-bd_sf"/>
</dbReference>
<accession>A0ABX5QTB1</accession>
<feature type="domain" description="OmpR/PhoB-type" evidence="5">
    <location>
        <begin position="129"/>
        <end position="228"/>
    </location>
</feature>
<dbReference type="Gene3D" id="6.10.250.690">
    <property type="match status" value="1"/>
</dbReference>
<evidence type="ECO:0000256" key="3">
    <source>
        <dbReference type="PROSITE-ProRule" id="PRU01091"/>
    </source>
</evidence>
<keyword evidence="2" id="KW-0597">Phosphoprotein</keyword>
<dbReference type="EMBL" id="CP026721">
    <property type="protein sequence ID" value="QAV33345.1"/>
    <property type="molecule type" value="Genomic_DNA"/>
</dbReference>
<name>A0ABX5QTB1_9BACT</name>
<dbReference type="CDD" id="cd17574">
    <property type="entry name" value="REC_OmpR"/>
    <property type="match status" value="1"/>
</dbReference>
<evidence type="ECO:0000313" key="6">
    <source>
        <dbReference type="EMBL" id="QAV33345.1"/>
    </source>
</evidence>
<sequence length="232" mass="27315">MKKRTILVVDDEYDIRNMLKNYLEMNNYDVLTAKNSKEAFEIILSGKIDLVLLDIMMPGMDGIEFCKMVREKINCPIIFLSAKNLEEDIIKALSIGGDDYITKPFSLKELLARIESHIRREERIRTTENLTIRSGNIVLDVLSKEVFCKGNRLDLTRKEYEVLEFLMMNKNIVFSRERIFDNVWGFDSNSNLEAVTEVIKNIRKKIKEYDHQYSYIQTVYGLGYKWEVRNED</sequence>